<sequence>MKVLDLTLTISEKIPAFPGSPHPHFIPWEKIKDDDYNLELLFLSTHTGTHMDAPHHFLEKGTKIHEISLKKLVSETVLIKTRKKSNESVTKTDIQKFEKKHGKIKGFSSVIFYTGWQRNLQKKYYFTKNPGLSVSAAKYLASKKVSLVGIDSPSIDLGIDSKFSVHQIFAKKGMLIVENLANLDKIKSSKFHLIVLPLKLKNATGSPVRAVAFVDLIRKIRKHS</sequence>
<dbReference type="Pfam" id="PF04199">
    <property type="entry name" value="Cyclase"/>
    <property type="match status" value="1"/>
</dbReference>
<dbReference type="EMBL" id="KF900655">
    <property type="protein sequence ID" value="AIF02603.1"/>
    <property type="molecule type" value="Genomic_DNA"/>
</dbReference>
<organism evidence="1">
    <name type="scientific">uncultured marine thaumarchaeote KM3_158_B05</name>
    <dbReference type="NCBI Taxonomy" id="1456024"/>
    <lineage>
        <taxon>Archaea</taxon>
        <taxon>Nitrososphaerota</taxon>
        <taxon>environmental samples</taxon>
    </lineage>
</organism>
<dbReference type="PANTHER" id="PTHR31118:SF12">
    <property type="entry name" value="CYCLASE-LIKE PROTEIN 2"/>
    <property type="match status" value="1"/>
</dbReference>
<evidence type="ECO:0000313" key="1">
    <source>
        <dbReference type="EMBL" id="AIF02603.1"/>
    </source>
</evidence>
<accession>A0A075GLM6</accession>
<dbReference type="InterPro" id="IPR007325">
    <property type="entry name" value="KFase/CYL"/>
</dbReference>
<dbReference type="SUPFAM" id="SSF102198">
    <property type="entry name" value="Putative cyclase"/>
    <property type="match status" value="1"/>
</dbReference>
<dbReference type="AlphaFoldDB" id="A0A075GLM6"/>
<protein>
    <submittedName>
        <fullName evidence="1">Cyclase family protein</fullName>
    </submittedName>
</protein>
<dbReference type="GO" id="GO:0019441">
    <property type="term" value="P:L-tryptophan catabolic process to kynurenine"/>
    <property type="evidence" value="ECO:0007669"/>
    <property type="project" value="InterPro"/>
</dbReference>
<dbReference type="PANTHER" id="PTHR31118">
    <property type="entry name" value="CYCLASE-LIKE PROTEIN 2"/>
    <property type="match status" value="1"/>
</dbReference>
<dbReference type="Gene3D" id="3.50.30.50">
    <property type="entry name" value="Putative cyclase"/>
    <property type="match status" value="1"/>
</dbReference>
<proteinExistence type="predicted"/>
<dbReference type="InterPro" id="IPR037175">
    <property type="entry name" value="KFase_sf"/>
</dbReference>
<reference evidence="1" key="1">
    <citation type="journal article" date="2014" name="Genome Biol. Evol.">
        <title>Pangenome evidence for extensive interdomain horizontal transfer affecting lineage core and shell genes in uncultured planktonic thaumarchaeota and euryarchaeota.</title>
        <authorList>
            <person name="Deschamps P."/>
            <person name="Zivanovic Y."/>
            <person name="Moreira D."/>
            <person name="Rodriguez-Valera F."/>
            <person name="Lopez-Garcia P."/>
        </authorList>
    </citation>
    <scope>NUCLEOTIDE SEQUENCE</scope>
</reference>
<dbReference type="GO" id="GO:0004061">
    <property type="term" value="F:arylformamidase activity"/>
    <property type="evidence" value="ECO:0007669"/>
    <property type="project" value="InterPro"/>
</dbReference>
<name>A0A075GLM6_9ARCH</name>